<protein>
    <submittedName>
        <fullName evidence="3">Uncharacterized protein</fullName>
    </submittedName>
</protein>
<comment type="caution">
    <text evidence="3">The sequence shown here is derived from an EMBL/GenBank/DDBJ whole genome shotgun (WGS) entry which is preliminary data.</text>
</comment>
<feature type="non-terminal residue" evidence="3">
    <location>
        <position position="1"/>
    </location>
</feature>
<feature type="transmembrane region" description="Helical" evidence="2">
    <location>
        <begin position="174"/>
        <end position="193"/>
    </location>
</feature>
<feature type="transmembrane region" description="Helical" evidence="2">
    <location>
        <begin position="110"/>
        <end position="131"/>
    </location>
</feature>
<evidence type="ECO:0000256" key="1">
    <source>
        <dbReference type="SAM" id="MobiDB-lite"/>
    </source>
</evidence>
<feature type="compositionally biased region" description="Polar residues" evidence="1">
    <location>
        <begin position="1"/>
        <end position="11"/>
    </location>
</feature>
<dbReference type="EMBL" id="BTSY01000002">
    <property type="protein sequence ID" value="GMT14025.1"/>
    <property type="molecule type" value="Genomic_DNA"/>
</dbReference>
<sequence>QMTSLLLQDNTEVAEEKVSSDETTKISKEAPREGSQEDATSGKATKKDRRLGLKRREGCCGASAQGCMQITAVIRFLVTIVAFLYLLASLHETRSSEYSPAVYTHHNERLVGLVIFAWNALNTGLLISTAFGKSTTCLPVYAVLEILFFGYYFVLAMTSLNWGSVAGILKIATIPLYLAYVVFFTLLVTIPYYEHLKKKKEKKQNEFIEKIHRRLEIV</sequence>
<feature type="region of interest" description="Disordered" evidence="1">
    <location>
        <begin position="1"/>
        <end position="49"/>
    </location>
</feature>
<dbReference type="AlphaFoldDB" id="A0AAV5V809"/>
<name>A0AAV5V809_9BILA</name>
<feature type="compositionally biased region" description="Basic and acidic residues" evidence="1">
    <location>
        <begin position="14"/>
        <end position="35"/>
    </location>
</feature>
<evidence type="ECO:0000313" key="4">
    <source>
        <dbReference type="Proteomes" id="UP001432322"/>
    </source>
</evidence>
<gene>
    <name evidence="3" type="ORF">PFISCL1PPCAC_5322</name>
</gene>
<evidence type="ECO:0000256" key="2">
    <source>
        <dbReference type="SAM" id="Phobius"/>
    </source>
</evidence>
<keyword evidence="2" id="KW-0812">Transmembrane</keyword>
<accession>A0AAV5V809</accession>
<keyword evidence="2" id="KW-1133">Transmembrane helix</keyword>
<reference evidence="3" key="1">
    <citation type="submission" date="2023-10" db="EMBL/GenBank/DDBJ databases">
        <title>Genome assembly of Pristionchus species.</title>
        <authorList>
            <person name="Yoshida K."/>
            <person name="Sommer R.J."/>
        </authorList>
    </citation>
    <scope>NUCLEOTIDE SEQUENCE</scope>
    <source>
        <strain evidence="3">RS5133</strain>
    </source>
</reference>
<proteinExistence type="predicted"/>
<keyword evidence="2" id="KW-0472">Membrane</keyword>
<organism evidence="3 4">
    <name type="scientific">Pristionchus fissidentatus</name>
    <dbReference type="NCBI Taxonomy" id="1538716"/>
    <lineage>
        <taxon>Eukaryota</taxon>
        <taxon>Metazoa</taxon>
        <taxon>Ecdysozoa</taxon>
        <taxon>Nematoda</taxon>
        <taxon>Chromadorea</taxon>
        <taxon>Rhabditida</taxon>
        <taxon>Rhabditina</taxon>
        <taxon>Diplogasteromorpha</taxon>
        <taxon>Diplogasteroidea</taxon>
        <taxon>Neodiplogasteridae</taxon>
        <taxon>Pristionchus</taxon>
    </lineage>
</organism>
<feature type="transmembrane region" description="Helical" evidence="2">
    <location>
        <begin position="72"/>
        <end position="90"/>
    </location>
</feature>
<keyword evidence="4" id="KW-1185">Reference proteome</keyword>
<dbReference type="Proteomes" id="UP001432322">
    <property type="component" value="Unassembled WGS sequence"/>
</dbReference>
<evidence type="ECO:0000313" key="3">
    <source>
        <dbReference type="EMBL" id="GMT14025.1"/>
    </source>
</evidence>
<feature type="transmembrane region" description="Helical" evidence="2">
    <location>
        <begin position="138"/>
        <end position="162"/>
    </location>
</feature>